<protein>
    <recommendedName>
        <fullName evidence="9">Ceramidase</fullName>
    </recommendedName>
</protein>
<evidence type="ECO:0000256" key="1">
    <source>
        <dbReference type="ARBA" id="ARBA00004141"/>
    </source>
</evidence>
<feature type="transmembrane region" description="Helical" evidence="6">
    <location>
        <begin position="196"/>
        <end position="214"/>
    </location>
</feature>
<sequence length="259" mass="27177">MVVLVLAWAVLACTGFVLAVLAGSFGPDVGRGQEFCEAAAAALFRQPANTVSNLGFVLAGIAIAAHAARRPAARFPRWLATAYALLVVTLGPASAAMHATASAIGGDLDLTSMFLVSSFALAYAVARLVRRTDRWSVIRVFLVALLAQEVAYFRGGRLAWIEHSGNLAFAVTILAVVGIEATLARRDGASGVDRRWLGVSAGSLLVALGIWSLSKTGGPWCDPSSLLQGHAAWHLLCAVAAYALYRAYAGRRATSAPRN</sequence>
<feature type="transmembrane region" description="Helical" evidence="6">
    <location>
        <begin position="226"/>
        <end position="245"/>
    </location>
</feature>
<feature type="transmembrane region" description="Helical" evidence="6">
    <location>
        <begin position="136"/>
        <end position="155"/>
    </location>
</feature>
<evidence type="ECO:0008006" key="9">
    <source>
        <dbReference type="Google" id="ProtNLM"/>
    </source>
</evidence>
<evidence type="ECO:0000256" key="4">
    <source>
        <dbReference type="ARBA" id="ARBA00022989"/>
    </source>
</evidence>
<evidence type="ECO:0000256" key="2">
    <source>
        <dbReference type="ARBA" id="ARBA00022692"/>
    </source>
</evidence>
<accession>A0ABN2LYC2</accession>
<feature type="transmembrane region" description="Helical" evidence="6">
    <location>
        <begin position="48"/>
        <end position="68"/>
    </location>
</feature>
<feature type="transmembrane region" description="Helical" evidence="6">
    <location>
        <begin position="110"/>
        <end position="129"/>
    </location>
</feature>
<feature type="transmembrane region" description="Helical" evidence="6">
    <location>
        <begin position="80"/>
        <end position="104"/>
    </location>
</feature>
<keyword evidence="4 6" id="KW-1133">Transmembrane helix</keyword>
<name>A0ABN2LYC2_9MICO</name>
<evidence type="ECO:0000313" key="7">
    <source>
        <dbReference type="EMBL" id="GAA1803220.1"/>
    </source>
</evidence>
<comment type="caution">
    <text evidence="7">The sequence shown here is derived from an EMBL/GenBank/DDBJ whole genome shotgun (WGS) entry which is preliminary data.</text>
</comment>
<feature type="transmembrane region" description="Helical" evidence="6">
    <location>
        <begin position="167"/>
        <end position="184"/>
    </location>
</feature>
<keyword evidence="2 6" id="KW-0812">Transmembrane</keyword>
<dbReference type="InterPro" id="IPR008901">
    <property type="entry name" value="ACER"/>
</dbReference>
<evidence type="ECO:0000256" key="5">
    <source>
        <dbReference type="ARBA" id="ARBA00023136"/>
    </source>
</evidence>
<comment type="subcellular location">
    <subcellularLocation>
        <location evidence="1">Membrane</location>
        <topology evidence="1">Multi-pass membrane protein</topology>
    </subcellularLocation>
</comment>
<keyword evidence="5 6" id="KW-0472">Membrane</keyword>
<dbReference type="EMBL" id="BAAAPO010000043">
    <property type="protein sequence ID" value="GAA1803220.1"/>
    <property type="molecule type" value="Genomic_DNA"/>
</dbReference>
<evidence type="ECO:0000313" key="8">
    <source>
        <dbReference type="Proteomes" id="UP001499938"/>
    </source>
</evidence>
<keyword evidence="3" id="KW-0378">Hydrolase</keyword>
<evidence type="ECO:0000256" key="6">
    <source>
        <dbReference type="SAM" id="Phobius"/>
    </source>
</evidence>
<reference evidence="7 8" key="1">
    <citation type="journal article" date="2019" name="Int. J. Syst. Evol. Microbiol.">
        <title>The Global Catalogue of Microorganisms (GCM) 10K type strain sequencing project: providing services to taxonomists for standard genome sequencing and annotation.</title>
        <authorList>
            <consortium name="The Broad Institute Genomics Platform"/>
            <consortium name="The Broad Institute Genome Sequencing Center for Infectious Disease"/>
            <person name="Wu L."/>
            <person name="Ma J."/>
        </authorList>
    </citation>
    <scope>NUCLEOTIDE SEQUENCE [LARGE SCALE GENOMIC DNA]</scope>
    <source>
        <strain evidence="7 8">JCM 15592</strain>
    </source>
</reference>
<keyword evidence="8" id="KW-1185">Reference proteome</keyword>
<dbReference type="Proteomes" id="UP001499938">
    <property type="component" value="Unassembled WGS sequence"/>
</dbReference>
<organism evidence="7 8">
    <name type="scientific">Nostocoides veronense</name>
    <dbReference type="NCBI Taxonomy" id="330836"/>
    <lineage>
        <taxon>Bacteria</taxon>
        <taxon>Bacillati</taxon>
        <taxon>Actinomycetota</taxon>
        <taxon>Actinomycetes</taxon>
        <taxon>Micrococcales</taxon>
        <taxon>Intrasporangiaceae</taxon>
        <taxon>Nostocoides</taxon>
    </lineage>
</organism>
<dbReference type="RefSeq" id="WP_344086859.1">
    <property type="nucleotide sequence ID" value="NZ_BAAAPO010000043.1"/>
</dbReference>
<gene>
    <name evidence="7" type="ORF">GCM10009811_28590</name>
</gene>
<evidence type="ECO:0000256" key="3">
    <source>
        <dbReference type="ARBA" id="ARBA00022801"/>
    </source>
</evidence>
<dbReference type="Pfam" id="PF05875">
    <property type="entry name" value="Ceramidase"/>
    <property type="match status" value="1"/>
</dbReference>
<proteinExistence type="predicted"/>